<comment type="caution">
    <text evidence="2">The sequence shown here is derived from an EMBL/GenBank/DDBJ whole genome shotgun (WGS) entry which is preliminary data.</text>
</comment>
<proteinExistence type="predicted"/>
<organism evidence="2">
    <name type="scientific">candidate division WOR-3 bacterium</name>
    <dbReference type="NCBI Taxonomy" id="2052148"/>
    <lineage>
        <taxon>Bacteria</taxon>
        <taxon>Bacteria division WOR-3</taxon>
    </lineage>
</organism>
<dbReference type="AlphaFoldDB" id="A0A7C6A9S9"/>
<feature type="signal peptide" evidence="1">
    <location>
        <begin position="1"/>
        <end position="17"/>
    </location>
</feature>
<dbReference type="EMBL" id="DTLI01000134">
    <property type="protein sequence ID" value="HHS52229.1"/>
    <property type="molecule type" value="Genomic_DNA"/>
</dbReference>
<dbReference type="InterPro" id="IPR026444">
    <property type="entry name" value="Secre_tail"/>
</dbReference>
<evidence type="ECO:0000256" key="1">
    <source>
        <dbReference type="SAM" id="SignalP"/>
    </source>
</evidence>
<evidence type="ECO:0000313" key="2">
    <source>
        <dbReference type="EMBL" id="HHS52229.1"/>
    </source>
</evidence>
<protein>
    <submittedName>
        <fullName evidence="2">T9SS type A sorting domain-containing protein</fullName>
    </submittedName>
</protein>
<reference evidence="2" key="1">
    <citation type="journal article" date="2020" name="mSystems">
        <title>Genome- and Community-Level Interaction Insights into Carbon Utilization and Element Cycling Functions of Hydrothermarchaeota in Hydrothermal Sediment.</title>
        <authorList>
            <person name="Zhou Z."/>
            <person name="Liu Y."/>
            <person name="Xu W."/>
            <person name="Pan J."/>
            <person name="Luo Z.H."/>
            <person name="Li M."/>
        </authorList>
    </citation>
    <scope>NUCLEOTIDE SEQUENCE [LARGE SCALE GENOMIC DNA]</scope>
    <source>
        <strain evidence="2">SpSt-876</strain>
    </source>
</reference>
<dbReference type="Gene3D" id="2.60.40.4070">
    <property type="match status" value="1"/>
</dbReference>
<name>A0A7C6A9S9_UNCW3</name>
<gene>
    <name evidence="2" type="ORF">ENW73_05110</name>
</gene>
<accession>A0A7C6A9S9</accession>
<dbReference type="NCBIfam" id="TIGR04183">
    <property type="entry name" value="Por_Secre_tail"/>
    <property type="match status" value="1"/>
</dbReference>
<keyword evidence="1" id="KW-0732">Signal</keyword>
<dbReference type="Gene3D" id="2.60.120.260">
    <property type="entry name" value="Galactose-binding domain-like"/>
    <property type="match status" value="1"/>
</dbReference>
<sequence>MKSSLFIVILCLSLASGQNILLNPSFEIWLDTLGVNLPLGWFTSEINFPGSATKTTDAHSGNFALKLVGGDSIAFATTTSIVRANNQYDFRGWCKCVSYVGGSFVINWLTILGNPVGIPTILPISFSTNYRNYTRSVTAPDSAVFVVVTVAALPQATIYVDDVTLDSITTGLEEDRLSKSDYLIIQPNPFKNKTMIYVSNPGSELKIYDLTGKLVKSISFLRNYFLWDGSDNTNILLKPGIYFAQFSIGGRIYTHKIIRL</sequence>
<feature type="chain" id="PRO_5028144294" evidence="1">
    <location>
        <begin position="18"/>
        <end position="260"/>
    </location>
</feature>